<feature type="compositionally biased region" description="Basic and acidic residues" evidence="1">
    <location>
        <begin position="112"/>
        <end position="121"/>
    </location>
</feature>
<evidence type="ECO:0000313" key="2">
    <source>
        <dbReference type="EMBL" id="VDP36371.1"/>
    </source>
</evidence>
<sequence>MAATGSPVNFVICPHGIALIESYIRSSVVRSTKGEAGCWSTEIGREVRDQNLSTVIWGPTSSTVAADDRQDDDEDARQSRSRFSFSMEEAVSATSLQQVKQSSVRKTSTRSSHSETETNSF</sequence>
<dbReference type="AlphaFoldDB" id="A0A183J552"/>
<dbReference type="Proteomes" id="UP000270296">
    <property type="component" value="Unassembled WGS sequence"/>
</dbReference>
<feature type="compositionally biased region" description="Polar residues" evidence="1">
    <location>
        <begin position="92"/>
        <end position="106"/>
    </location>
</feature>
<proteinExistence type="predicted"/>
<dbReference type="WBParaSite" id="SBAD_0001137601-mRNA-1">
    <property type="protein sequence ID" value="SBAD_0001137601-mRNA-1"/>
    <property type="gene ID" value="SBAD_0001137601"/>
</dbReference>
<keyword evidence="3" id="KW-1185">Reference proteome</keyword>
<dbReference type="EMBL" id="UZAM01014911">
    <property type="protein sequence ID" value="VDP36371.1"/>
    <property type="molecule type" value="Genomic_DNA"/>
</dbReference>
<evidence type="ECO:0000313" key="4">
    <source>
        <dbReference type="WBParaSite" id="SBAD_0001137601-mRNA-1"/>
    </source>
</evidence>
<reference evidence="2 3" key="2">
    <citation type="submission" date="2018-11" db="EMBL/GenBank/DDBJ databases">
        <authorList>
            <consortium name="Pathogen Informatics"/>
        </authorList>
    </citation>
    <scope>NUCLEOTIDE SEQUENCE [LARGE SCALE GENOMIC DNA]</scope>
</reference>
<feature type="region of interest" description="Disordered" evidence="1">
    <location>
        <begin position="58"/>
        <end position="121"/>
    </location>
</feature>
<reference evidence="4" key="1">
    <citation type="submission" date="2016-06" db="UniProtKB">
        <authorList>
            <consortium name="WormBaseParasite"/>
        </authorList>
    </citation>
    <scope>IDENTIFICATION</scope>
</reference>
<accession>A0A183J552</accession>
<evidence type="ECO:0000313" key="3">
    <source>
        <dbReference type="Proteomes" id="UP000270296"/>
    </source>
</evidence>
<organism evidence="4">
    <name type="scientific">Soboliphyme baturini</name>
    <dbReference type="NCBI Taxonomy" id="241478"/>
    <lineage>
        <taxon>Eukaryota</taxon>
        <taxon>Metazoa</taxon>
        <taxon>Ecdysozoa</taxon>
        <taxon>Nematoda</taxon>
        <taxon>Enoplea</taxon>
        <taxon>Dorylaimia</taxon>
        <taxon>Dioctophymatida</taxon>
        <taxon>Dioctophymatoidea</taxon>
        <taxon>Soboliphymatidae</taxon>
        <taxon>Soboliphyme</taxon>
    </lineage>
</organism>
<evidence type="ECO:0000256" key="1">
    <source>
        <dbReference type="SAM" id="MobiDB-lite"/>
    </source>
</evidence>
<gene>
    <name evidence="2" type="ORF">SBAD_LOCUS11000</name>
</gene>
<name>A0A183J552_9BILA</name>
<protein>
    <submittedName>
        <fullName evidence="4">Movement protein</fullName>
    </submittedName>
</protein>